<dbReference type="RefSeq" id="WP_093266410.1">
    <property type="nucleotide sequence ID" value="NZ_FNOK01000014.1"/>
</dbReference>
<evidence type="ECO:0008006" key="3">
    <source>
        <dbReference type="Google" id="ProtNLM"/>
    </source>
</evidence>
<proteinExistence type="predicted"/>
<dbReference type="EMBL" id="FNOK01000014">
    <property type="protein sequence ID" value="SDX71255.1"/>
    <property type="molecule type" value="Genomic_DNA"/>
</dbReference>
<evidence type="ECO:0000313" key="1">
    <source>
        <dbReference type="EMBL" id="SDX71255.1"/>
    </source>
</evidence>
<organism evidence="1 2">
    <name type="scientific">Saccharopolyspora shandongensis</name>
    <dbReference type="NCBI Taxonomy" id="418495"/>
    <lineage>
        <taxon>Bacteria</taxon>
        <taxon>Bacillati</taxon>
        <taxon>Actinomycetota</taxon>
        <taxon>Actinomycetes</taxon>
        <taxon>Pseudonocardiales</taxon>
        <taxon>Pseudonocardiaceae</taxon>
        <taxon>Saccharopolyspora</taxon>
    </lineage>
</organism>
<gene>
    <name evidence="1" type="ORF">SAMN05216215_101416</name>
</gene>
<protein>
    <recommendedName>
        <fullName evidence="3">Immunity protein 50</fullName>
    </recommendedName>
</protein>
<name>A0A1H3DXT2_9PSEU</name>
<dbReference type="AlphaFoldDB" id="A0A1H3DXT2"/>
<reference evidence="2" key="1">
    <citation type="submission" date="2016-10" db="EMBL/GenBank/DDBJ databases">
        <authorList>
            <person name="Varghese N."/>
            <person name="Submissions S."/>
        </authorList>
    </citation>
    <scope>NUCLEOTIDE SEQUENCE [LARGE SCALE GENOMIC DNA]</scope>
    <source>
        <strain evidence="2">CGMCC 4.3530</strain>
    </source>
</reference>
<keyword evidence="2" id="KW-1185">Reference proteome</keyword>
<dbReference type="Proteomes" id="UP000199529">
    <property type="component" value="Unassembled WGS sequence"/>
</dbReference>
<evidence type="ECO:0000313" key="2">
    <source>
        <dbReference type="Proteomes" id="UP000199529"/>
    </source>
</evidence>
<accession>A0A1H3DXT2</accession>
<dbReference type="OrthoDB" id="3871343at2"/>
<sequence length="159" mass="16985">MKFVKVEWNPAAGGFWLDPRGYVAELPKLVDDLPKGAGAFATDPGHYDFGSPRCVKDLELVGASLAGDGDAGFEVRFGANEWKHDSGLVIRYAQVSDLRLAAPGASINDLGPVLLDEILPAKHGCRHEIVFIGGTLAISCADFDARWEWDGGPGGADFE</sequence>